<reference evidence="3" key="1">
    <citation type="submission" date="2020-02" db="EMBL/GenBank/DDBJ databases">
        <authorList>
            <person name="Meier V. D."/>
        </authorList>
    </citation>
    <scope>NUCLEOTIDE SEQUENCE</scope>
    <source>
        <strain evidence="3">AVDCRST_MAG13</strain>
    </source>
</reference>
<dbReference type="SFLD" id="SFLDS00005">
    <property type="entry name" value="Isoprenoid_Synthase_Type_I"/>
    <property type="match status" value="1"/>
</dbReference>
<evidence type="ECO:0000256" key="1">
    <source>
        <dbReference type="ARBA" id="ARBA00004684"/>
    </source>
</evidence>
<evidence type="ECO:0000313" key="3">
    <source>
        <dbReference type="EMBL" id="CAA9510360.1"/>
    </source>
</evidence>
<dbReference type="GO" id="GO:0008299">
    <property type="term" value="P:isoprenoid biosynthetic process"/>
    <property type="evidence" value="ECO:0007669"/>
    <property type="project" value="UniProtKB-ARBA"/>
</dbReference>
<comment type="pathway">
    <text evidence="1">Carotenoid biosynthesis; phytoene biosynthesis.</text>
</comment>
<protein>
    <submittedName>
        <fullName evidence="3">Phytoene synthase</fullName>
        <ecNumber evidence="3">2.5.1.32</ecNumber>
    </submittedName>
</protein>
<dbReference type="GO" id="GO:0004311">
    <property type="term" value="F:geranylgeranyl diphosphate synthase activity"/>
    <property type="evidence" value="ECO:0007669"/>
    <property type="project" value="InterPro"/>
</dbReference>
<dbReference type="SUPFAM" id="SSF48576">
    <property type="entry name" value="Terpenoid synthases"/>
    <property type="match status" value="1"/>
</dbReference>
<accession>A0A6J4T0L0</accession>
<evidence type="ECO:0000256" key="2">
    <source>
        <dbReference type="ARBA" id="ARBA00022679"/>
    </source>
</evidence>
<dbReference type="AlphaFoldDB" id="A0A6J4T0L0"/>
<dbReference type="Pfam" id="PF00494">
    <property type="entry name" value="SQS_PSY"/>
    <property type="match status" value="2"/>
</dbReference>
<dbReference type="PANTHER" id="PTHR31480">
    <property type="entry name" value="BIFUNCTIONAL LYCOPENE CYCLASE/PHYTOENE SYNTHASE"/>
    <property type="match status" value="1"/>
</dbReference>
<dbReference type="SFLD" id="SFLDG01018">
    <property type="entry name" value="Squalene/Phytoene_Synthase_Lik"/>
    <property type="match status" value="1"/>
</dbReference>
<dbReference type="EMBL" id="CADCVO010000443">
    <property type="protein sequence ID" value="CAA9510360.1"/>
    <property type="molecule type" value="Genomic_DNA"/>
</dbReference>
<dbReference type="InterPro" id="IPR019845">
    <property type="entry name" value="Squalene/phytoene_synthase_CS"/>
</dbReference>
<dbReference type="UniPathway" id="UPA00799"/>
<dbReference type="Gene3D" id="1.10.600.10">
    <property type="entry name" value="Farnesyl Diphosphate Synthase"/>
    <property type="match status" value="1"/>
</dbReference>
<dbReference type="SFLD" id="SFLDG01212">
    <property type="entry name" value="Phytoene_synthase_like"/>
    <property type="match status" value="1"/>
</dbReference>
<organism evidence="3">
    <name type="scientific">uncultured Solirubrobacteraceae bacterium</name>
    <dbReference type="NCBI Taxonomy" id="1162706"/>
    <lineage>
        <taxon>Bacteria</taxon>
        <taxon>Bacillati</taxon>
        <taxon>Actinomycetota</taxon>
        <taxon>Thermoleophilia</taxon>
        <taxon>Solirubrobacterales</taxon>
        <taxon>Solirubrobacteraceae</taxon>
        <taxon>environmental samples</taxon>
    </lineage>
</organism>
<dbReference type="PROSITE" id="PS01044">
    <property type="entry name" value="SQUALEN_PHYTOEN_SYN_1"/>
    <property type="match status" value="1"/>
</dbReference>
<dbReference type="InterPro" id="IPR044843">
    <property type="entry name" value="Trans_IPPS_bact-type"/>
</dbReference>
<dbReference type="EC" id="2.5.1.32" evidence="3"/>
<keyword evidence="2 3" id="KW-0808">Transferase</keyword>
<name>A0A6J4T0L0_9ACTN</name>
<gene>
    <name evidence="3" type="ORF">AVDCRST_MAG13-2773</name>
</gene>
<dbReference type="PROSITE" id="PS01045">
    <property type="entry name" value="SQUALEN_PHYTOEN_SYN_2"/>
    <property type="match status" value="1"/>
</dbReference>
<dbReference type="InterPro" id="IPR008949">
    <property type="entry name" value="Isoprenoid_synthase_dom_sf"/>
</dbReference>
<sequence>MGVSASYELCRRMQRRHDPTFYWATRRLPREQRPAVHALYGFLRGADEIVDGAGLALPPAARRAALDRWQATLDRGLAAGGTDHPVLAALVDAGLRRELPLGQLSVYMESMRMDCGPVRIDDDPSLDRYMNGSAATVGRIMAPILGAPDLQERFARLGVAFQLTNFIRDVPEDLLLDRRYLPGLDADVPAAVAHQVARARAAFAATEGLHDEMPGAVRRGMRLARAIYERVLDRVEALDFDVLQRPAALRPWELVEAAGVALLPARGARGVPASR</sequence>
<proteinExistence type="predicted"/>
<dbReference type="InterPro" id="IPR002060">
    <property type="entry name" value="Squ/phyt_synthse"/>
</dbReference>